<evidence type="ECO:0000256" key="1">
    <source>
        <dbReference type="ARBA" id="ARBA00009437"/>
    </source>
</evidence>
<name>A0A556AYV0_9BURK</name>
<dbReference type="PROSITE" id="PS50931">
    <property type="entry name" value="HTH_LYSR"/>
    <property type="match status" value="1"/>
</dbReference>
<dbReference type="Proteomes" id="UP000318405">
    <property type="component" value="Unassembled WGS sequence"/>
</dbReference>
<dbReference type="AlphaFoldDB" id="A0A556AYV0"/>
<keyword evidence="4" id="KW-0804">Transcription</keyword>
<dbReference type="RefSeq" id="WP_143947002.1">
    <property type="nucleotide sequence ID" value="NZ_BAABMB010000004.1"/>
</dbReference>
<proteinExistence type="inferred from homology"/>
<dbReference type="InterPro" id="IPR036390">
    <property type="entry name" value="WH_DNA-bd_sf"/>
</dbReference>
<dbReference type="PANTHER" id="PTHR30537">
    <property type="entry name" value="HTH-TYPE TRANSCRIPTIONAL REGULATOR"/>
    <property type="match status" value="1"/>
</dbReference>
<organism evidence="6 7">
    <name type="scientific">Verticiella sediminum</name>
    <dbReference type="NCBI Taxonomy" id="1247510"/>
    <lineage>
        <taxon>Bacteria</taxon>
        <taxon>Pseudomonadati</taxon>
        <taxon>Pseudomonadota</taxon>
        <taxon>Betaproteobacteria</taxon>
        <taxon>Burkholderiales</taxon>
        <taxon>Alcaligenaceae</taxon>
        <taxon>Verticiella</taxon>
    </lineage>
</organism>
<keyword evidence="7" id="KW-1185">Reference proteome</keyword>
<feature type="domain" description="HTH lysR-type" evidence="5">
    <location>
        <begin position="12"/>
        <end position="69"/>
    </location>
</feature>
<dbReference type="GO" id="GO:0043565">
    <property type="term" value="F:sequence-specific DNA binding"/>
    <property type="evidence" value="ECO:0007669"/>
    <property type="project" value="TreeGrafter"/>
</dbReference>
<evidence type="ECO:0000256" key="4">
    <source>
        <dbReference type="ARBA" id="ARBA00023163"/>
    </source>
</evidence>
<dbReference type="SUPFAM" id="SSF46785">
    <property type="entry name" value="Winged helix' DNA-binding domain"/>
    <property type="match status" value="1"/>
</dbReference>
<evidence type="ECO:0000256" key="3">
    <source>
        <dbReference type="ARBA" id="ARBA00023125"/>
    </source>
</evidence>
<dbReference type="SUPFAM" id="SSF53850">
    <property type="entry name" value="Periplasmic binding protein-like II"/>
    <property type="match status" value="1"/>
</dbReference>
<keyword evidence="3" id="KW-0238">DNA-binding</keyword>
<evidence type="ECO:0000256" key="2">
    <source>
        <dbReference type="ARBA" id="ARBA00023015"/>
    </source>
</evidence>
<dbReference type="FunFam" id="1.10.10.10:FF:000001">
    <property type="entry name" value="LysR family transcriptional regulator"/>
    <property type="match status" value="1"/>
</dbReference>
<dbReference type="InterPro" id="IPR058163">
    <property type="entry name" value="LysR-type_TF_proteobact-type"/>
</dbReference>
<sequence length="310" mass="34457">MVKGEIVDEGVPRLDDIALFVEVARRKSVSRGAEALGLPTSTVSRRLKQLERMLGLRLLNRTTRRMELTEAGARYYARCLPLVEEVRVAHEQLGEMLTVPRGHLRVSMPNSLGSLILPRLLSGFSEAFPDILCEVDLGVQSVDAVTNPFDVVLRFGVQPDSGLVARRILLMEHGLFAAKSYLDRHGRPREPEDLRAHHCLRPYDDASSSRWSLRRGDEVREVEVRGRVVVNNIGMLGTLARLGLGITSQPFSKDLHFLAAGEDMEQVLADWSLDPIPLYALLPSRILPAKTRAFLDYLAPLLVHDATGSG</sequence>
<protein>
    <submittedName>
        <fullName evidence="6">LysR family transcriptional regulator</fullName>
    </submittedName>
</protein>
<gene>
    <name evidence="6" type="ORF">FOZ76_04865</name>
</gene>
<comment type="caution">
    <text evidence="6">The sequence shown here is derived from an EMBL/GenBank/DDBJ whole genome shotgun (WGS) entry which is preliminary data.</text>
</comment>
<dbReference type="InterPro" id="IPR036388">
    <property type="entry name" value="WH-like_DNA-bd_sf"/>
</dbReference>
<dbReference type="EMBL" id="VLTJ01000007">
    <property type="protein sequence ID" value="TSH98120.1"/>
    <property type="molecule type" value="Genomic_DNA"/>
</dbReference>
<evidence type="ECO:0000259" key="5">
    <source>
        <dbReference type="PROSITE" id="PS50931"/>
    </source>
</evidence>
<dbReference type="InterPro" id="IPR000847">
    <property type="entry name" value="LysR_HTH_N"/>
</dbReference>
<dbReference type="Pfam" id="PF03466">
    <property type="entry name" value="LysR_substrate"/>
    <property type="match status" value="1"/>
</dbReference>
<dbReference type="InterPro" id="IPR005119">
    <property type="entry name" value="LysR_subst-bd"/>
</dbReference>
<dbReference type="Pfam" id="PF00126">
    <property type="entry name" value="HTH_1"/>
    <property type="match status" value="1"/>
</dbReference>
<keyword evidence="2" id="KW-0805">Transcription regulation</keyword>
<reference evidence="6 7" key="1">
    <citation type="submission" date="2019-07" db="EMBL/GenBank/DDBJ databases">
        <title>Qingshengfaniella alkalisoli gen. nov., sp. nov., isolated from saline soil.</title>
        <authorList>
            <person name="Xu L."/>
            <person name="Huang X.-X."/>
            <person name="Sun J.-Q."/>
        </authorList>
    </citation>
    <scope>NUCLEOTIDE SEQUENCE [LARGE SCALE GENOMIC DNA]</scope>
    <source>
        <strain evidence="6 7">DSM 27279</strain>
    </source>
</reference>
<dbReference type="PANTHER" id="PTHR30537:SF5">
    <property type="entry name" value="HTH-TYPE TRANSCRIPTIONAL ACTIVATOR TTDR-RELATED"/>
    <property type="match status" value="1"/>
</dbReference>
<dbReference type="Gene3D" id="1.10.10.10">
    <property type="entry name" value="Winged helix-like DNA-binding domain superfamily/Winged helix DNA-binding domain"/>
    <property type="match status" value="1"/>
</dbReference>
<comment type="similarity">
    <text evidence="1">Belongs to the LysR transcriptional regulatory family.</text>
</comment>
<evidence type="ECO:0000313" key="6">
    <source>
        <dbReference type="EMBL" id="TSH98120.1"/>
    </source>
</evidence>
<accession>A0A556AYV0</accession>
<dbReference type="Gene3D" id="3.40.190.290">
    <property type="match status" value="1"/>
</dbReference>
<evidence type="ECO:0000313" key="7">
    <source>
        <dbReference type="Proteomes" id="UP000318405"/>
    </source>
</evidence>
<dbReference type="CDD" id="cd08422">
    <property type="entry name" value="PBP2_CrgA_like"/>
    <property type="match status" value="1"/>
</dbReference>
<dbReference type="GO" id="GO:0006351">
    <property type="term" value="P:DNA-templated transcription"/>
    <property type="evidence" value="ECO:0007669"/>
    <property type="project" value="TreeGrafter"/>
</dbReference>
<dbReference type="GO" id="GO:0003700">
    <property type="term" value="F:DNA-binding transcription factor activity"/>
    <property type="evidence" value="ECO:0007669"/>
    <property type="project" value="InterPro"/>
</dbReference>
<dbReference type="OrthoDB" id="116299at2"/>